<proteinExistence type="inferred from homology"/>
<dbReference type="EMBL" id="JABEQD010000003">
    <property type="protein sequence ID" value="MBB2167874.1"/>
    <property type="molecule type" value="Genomic_DNA"/>
</dbReference>
<gene>
    <name evidence="3" type="ORF">HLH36_05800</name>
</gene>
<evidence type="ECO:0000313" key="3">
    <source>
        <dbReference type="EMBL" id="MBB2167874.1"/>
    </source>
</evidence>
<evidence type="ECO:0000259" key="2">
    <source>
        <dbReference type="Pfam" id="PF03109"/>
    </source>
</evidence>
<dbReference type="PANTHER" id="PTHR10566:SF113">
    <property type="entry name" value="PROTEIN ACTIVITY OF BC1 COMPLEX KINASE 7, CHLOROPLASTIC"/>
    <property type="match status" value="1"/>
</dbReference>
<dbReference type="InterPro" id="IPR050154">
    <property type="entry name" value="UbiB_kinase"/>
</dbReference>
<dbReference type="InterPro" id="IPR011009">
    <property type="entry name" value="Kinase-like_dom_sf"/>
</dbReference>
<dbReference type="Proteomes" id="UP000559860">
    <property type="component" value="Unassembled WGS sequence"/>
</dbReference>
<feature type="domain" description="ABC1 atypical kinase-like" evidence="2">
    <location>
        <begin position="86"/>
        <end position="323"/>
    </location>
</feature>
<sequence length="452" mass="50991">MADERDLDNTGMFGELRRMVRTSGAVGGIAARIAGHKMGLRSDRATHAGDLKSVLGGLKGPLMKGAQLLSTIPGALPEEYAAELAQLQANAPPMGWSFVRRRMAAELGRDWERRFRSFEHEAAAAASLGQVHRAVLPDGRRVACKLQYPDMQATVDSDLRQFRMAVGLYYRIDSTIKQDDVLVELTARLQEELDYLREAANLRLYNLMLAECPDVSVPMPVEDLTTRRLLVMDWLDGRGVQSVLDTDPAQEQRDSMARALFHAWYVPLYRNGVIHGDPHMGNFTVRPDYGLNLLDLGAIRIFPARFVQGIIDLYRALETNDEDLAYHAYQAWGFVNMSRETMRVLNEWARFVYEPLMQDRVRAIQENDDPQYGRAVAERVYAGLKQTGGVRPPREFVLVDRSAIGLGSVFLRLGAKLNWYRLFQELIADFDAAKLAARQEELLRQARVPPTA</sequence>
<keyword evidence="4" id="KW-1185">Reference proteome</keyword>
<keyword evidence="3" id="KW-0418">Kinase</keyword>
<dbReference type="Pfam" id="PF03109">
    <property type="entry name" value="ABC1"/>
    <property type="match status" value="1"/>
</dbReference>
<comment type="similarity">
    <text evidence="1">Belongs to the protein kinase superfamily. ADCK protein kinase family.</text>
</comment>
<protein>
    <submittedName>
        <fullName evidence="3">AarF/ABC1/UbiB kinase family protein</fullName>
    </submittedName>
</protein>
<dbReference type="SUPFAM" id="SSF56112">
    <property type="entry name" value="Protein kinase-like (PK-like)"/>
    <property type="match status" value="1"/>
</dbReference>
<reference evidence="3 4" key="1">
    <citation type="submission" date="2020-04" db="EMBL/GenBank/DDBJ databases">
        <title>Description of novel Gluconacetobacter.</title>
        <authorList>
            <person name="Sombolestani A."/>
        </authorList>
    </citation>
    <scope>NUCLEOTIDE SEQUENCE [LARGE SCALE GENOMIC DNA]</scope>
    <source>
        <strain evidence="3 4">LMG 27801</strain>
    </source>
</reference>
<dbReference type="PANTHER" id="PTHR10566">
    <property type="entry name" value="CHAPERONE-ACTIVITY OF BC1 COMPLEX CABC1 -RELATED"/>
    <property type="match status" value="1"/>
</dbReference>
<dbReference type="CDD" id="cd13970">
    <property type="entry name" value="ABC1_ADCK3"/>
    <property type="match status" value="1"/>
</dbReference>
<organism evidence="3 4">
    <name type="scientific">Gluconacetobacter aggeris</name>
    <dbReference type="NCBI Taxonomy" id="1286186"/>
    <lineage>
        <taxon>Bacteria</taxon>
        <taxon>Pseudomonadati</taxon>
        <taxon>Pseudomonadota</taxon>
        <taxon>Alphaproteobacteria</taxon>
        <taxon>Acetobacterales</taxon>
        <taxon>Acetobacteraceae</taxon>
        <taxon>Gluconacetobacter</taxon>
    </lineage>
</organism>
<dbReference type="GO" id="GO:0016301">
    <property type="term" value="F:kinase activity"/>
    <property type="evidence" value="ECO:0007669"/>
    <property type="project" value="UniProtKB-KW"/>
</dbReference>
<dbReference type="InterPro" id="IPR004147">
    <property type="entry name" value="ABC1_dom"/>
</dbReference>
<comment type="caution">
    <text evidence="3">The sequence shown here is derived from an EMBL/GenBank/DDBJ whole genome shotgun (WGS) entry which is preliminary data.</text>
</comment>
<evidence type="ECO:0000313" key="4">
    <source>
        <dbReference type="Proteomes" id="UP000559860"/>
    </source>
</evidence>
<accession>A0A7W4IRT2</accession>
<evidence type="ECO:0000256" key="1">
    <source>
        <dbReference type="ARBA" id="ARBA00009670"/>
    </source>
</evidence>
<keyword evidence="3" id="KW-0808">Transferase</keyword>
<dbReference type="InterPro" id="IPR034646">
    <property type="entry name" value="ADCK3_dom"/>
</dbReference>
<name>A0A7W4IRT2_9PROT</name>
<dbReference type="AlphaFoldDB" id="A0A7W4IRT2"/>